<dbReference type="InterPro" id="IPR023058">
    <property type="entry name" value="PPIase_PpiC_CS"/>
</dbReference>
<dbReference type="Pfam" id="PF13145">
    <property type="entry name" value="Rotamase_2"/>
    <property type="match status" value="1"/>
</dbReference>
<keyword evidence="7" id="KW-1185">Reference proteome</keyword>
<dbReference type="Gene3D" id="3.10.50.40">
    <property type="match status" value="1"/>
</dbReference>
<evidence type="ECO:0000259" key="5">
    <source>
        <dbReference type="PROSITE" id="PS50198"/>
    </source>
</evidence>
<dbReference type="InterPro" id="IPR000297">
    <property type="entry name" value="PPIase_PpiC"/>
</dbReference>
<dbReference type="InterPro" id="IPR046357">
    <property type="entry name" value="PPIase_dom_sf"/>
</dbReference>
<keyword evidence="4" id="KW-0732">Signal</keyword>
<evidence type="ECO:0000313" key="6">
    <source>
        <dbReference type="EMBL" id="MDC8757978.1"/>
    </source>
</evidence>
<gene>
    <name evidence="6" type="ORF">OIK44_10290</name>
</gene>
<reference evidence="6 7" key="1">
    <citation type="submission" date="2022-10" db="EMBL/GenBank/DDBJ databases">
        <title>Janthinobacterium sp. hw3 Genome sequencing.</title>
        <authorList>
            <person name="Park S."/>
        </authorList>
    </citation>
    <scope>NUCLEOTIDE SEQUENCE [LARGE SCALE GENOMIC DNA]</scope>
    <source>
        <strain evidence="7">hw3</strain>
    </source>
</reference>
<feature type="signal peptide" evidence="4">
    <location>
        <begin position="1"/>
        <end position="22"/>
    </location>
</feature>
<sequence>MTFHAKTLALAVSALFACAAHAAPAADPVLASLGPVTIGQGEMAQLLQGLSDAERAAIKADRAGVEAWLRQRLTAEALLREARAKGWGERPEIKARVDSATRELSARLLGTSYLESVAAVDAAYPPDAELAAAYEQGKADFALPARYRVAQIFLAAPDAGAQAKQREAAKKLAAQARSGDFAALARSQSQEARSAAQGGEVGMLPLESLLPELRDGVAKMKVGQVAEPVQSPAGFHIVKLLGVEPARTATLAEMTPRLRAALRQQRQQQLAQAYLANLAPAASLTIDGAALDAALQKLN</sequence>
<dbReference type="PANTHER" id="PTHR47245">
    <property type="entry name" value="PEPTIDYLPROLYL ISOMERASE"/>
    <property type="match status" value="1"/>
</dbReference>
<dbReference type="RefSeq" id="WP_273670651.1">
    <property type="nucleotide sequence ID" value="NZ_JAQQXR010000003.1"/>
</dbReference>
<dbReference type="PROSITE" id="PS01096">
    <property type="entry name" value="PPIC_PPIASE_1"/>
    <property type="match status" value="1"/>
</dbReference>
<proteinExistence type="inferred from homology"/>
<evidence type="ECO:0000313" key="7">
    <source>
        <dbReference type="Proteomes" id="UP001221208"/>
    </source>
</evidence>
<comment type="similarity">
    <text evidence="1">Belongs to the PpiC/parvulin rotamase family.</text>
</comment>
<keyword evidence="2 3" id="KW-0413">Isomerase</keyword>
<dbReference type="EMBL" id="JAQQXR010000003">
    <property type="protein sequence ID" value="MDC8757978.1"/>
    <property type="molecule type" value="Genomic_DNA"/>
</dbReference>
<evidence type="ECO:0000256" key="2">
    <source>
        <dbReference type="ARBA" id="ARBA00023235"/>
    </source>
</evidence>
<dbReference type="SUPFAM" id="SSF54534">
    <property type="entry name" value="FKBP-like"/>
    <property type="match status" value="1"/>
</dbReference>
<dbReference type="Proteomes" id="UP001221208">
    <property type="component" value="Unassembled WGS sequence"/>
</dbReference>
<dbReference type="PROSITE" id="PS50198">
    <property type="entry name" value="PPIC_PPIASE_2"/>
    <property type="match status" value="1"/>
</dbReference>
<feature type="chain" id="PRO_5046744042" evidence="4">
    <location>
        <begin position="23"/>
        <end position="299"/>
    </location>
</feature>
<organism evidence="6 7">
    <name type="scientific">Janthinobacterium fluminis</name>
    <dbReference type="NCBI Taxonomy" id="2987524"/>
    <lineage>
        <taxon>Bacteria</taxon>
        <taxon>Pseudomonadati</taxon>
        <taxon>Pseudomonadota</taxon>
        <taxon>Betaproteobacteria</taxon>
        <taxon>Burkholderiales</taxon>
        <taxon>Oxalobacteraceae</taxon>
        <taxon>Janthinobacterium</taxon>
    </lineage>
</organism>
<evidence type="ECO:0000256" key="3">
    <source>
        <dbReference type="PROSITE-ProRule" id="PRU00278"/>
    </source>
</evidence>
<accession>A0ABT5K0N9</accession>
<protein>
    <submittedName>
        <fullName evidence="6">Peptidylprolyl isomerase</fullName>
    </submittedName>
</protein>
<dbReference type="GO" id="GO:0016853">
    <property type="term" value="F:isomerase activity"/>
    <property type="evidence" value="ECO:0007669"/>
    <property type="project" value="UniProtKB-KW"/>
</dbReference>
<dbReference type="InterPro" id="IPR050245">
    <property type="entry name" value="PrsA_foldase"/>
</dbReference>
<keyword evidence="3" id="KW-0697">Rotamase</keyword>
<comment type="caution">
    <text evidence="6">The sequence shown here is derived from an EMBL/GenBank/DDBJ whole genome shotgun (WGS) entry which is preliminary data.</text>
</comment>
<evidence type="ECO:0000256" key="4">
    <source>
        <dbReference type="SAM" id="SignalP"/>
    </source>
</evidence>
<dbReference type="PROSITE" id="PS51257">
    <property type="entry name" value="PROKAR_LIPOPROTEIN"/>
    <property type="match status" value="1"/>
</dbReference>
<evidence type="ECO:0000256" key="1">
    <source>
        <dbReference type="ARBA" id="ARBA00007656"/>
    </source>
</evidence>
<feature type="domain" description="PpiC" evidence="5">
    <location>
        <begin position="144"/>
        <end position="242"/>
    </location>
</feature>
<name>A0ABT5K0N9_9BURK</name>
<dbReference type="PANTHER" id="PTHR47245:SF3">
    <property type="entry name" value="PEPTIDYL-PROLYL CIS-TRANS ISOMERASE, PPIC-TYPE-RELATED"/>
    <property type="match status" value="1"/>
</dbReference>